<evidence type="ECO:0000313" key="4">
    <source>
        <dbReference type="EMBL" id="OAD75505.1"/>
    </source>
</evidence>
<feature type="domain" description="DDE Tnp4" evidence="3">
    <location>
        <begin position="1"/>
        <end position="123"/>
    </location>
</feature>
<dbReference type="AlphaFoldDB" id="A0A162XKY1"/>
<organism evidence="4 5">
    <name type="scientific">Phycomyces blakesleeanus (strain ATCC 8743b / DSM 1359 / FGSC 10004 / NBRC 33097 / NRRL 1555)</name>
    <dbReference type="NCBI Taxonomy" id="763407"/>
    <lineage>
        <taxon>Eukaryota</taxon>
        <taxon>Fungi</taxon>
        <taxon>Fungi incertae sedis</taxon>
        <taxon>Mucoromycota</taxon>
        <taxon>Mucoromycotina</taxon>
        <taxon>Mucoromycetes</taxon>
        <taxon>Mucorales</taxon>
        <taxon>Phycomycetaceae</taxon>
        <taxon>Phycomyces</taxon>
    </lineage>
</organism>
<reference evidence="5" key="1">
    <citation type="submission" date="2015-06" db="EMBL/GenBank/DDBJ databases">
        <title>Expansion of signal transduction pathways in fungi by whole-genome duplication.</title>
        <authorList>
            <consortium name="DOE Joint Genome Institute"/>
            <person name="Corrochano L.M."/>
            <person name="Kuo A."/>
            <person name="Marcet-Houben M."/>
            <person name="Polaino S."/>
            <person name="Salamov A."/>
            <person name="Villalobos J.M."/>
            <person name="Alvarez M.I."/>
            <person name="Avalos J."/>
            <person name="Benito E.P."/>
            <person name="Benoit I."/>
            <person name="Burger G."/>
            <person name="Camino L.P."/>
            <person name="Canovas D."/>
            <person name="Cerda-Olmedo E."/>
            <person name="Cheng J.-F."/>
            <person name="Dominguez A."/>
            <person name="Elias M."/>
            <person name="Eslava A.P."/>
            <person name="Glaser F."/>
            <person name="Grimwood J."/>
            <person name="Gutierrez G."/>
            <person name="Heitman J."/>
            <person name="Henrissat B."/>
            <person name="Iturriaga E.A."/>
            <person name="Lang B.F."/>
            <person name="Lavin J.L."/>
            <person name="Lee S."/>
            <person name="Li W."/>
            <person name="Lindquist E."/>
            <person name="Lopez-Garcia S."/>
            <person name="Luque E.M."/>
            <person name="Marcos A.T."/>
            <person name="Martin J."/>
            <person name="McCluskey K."/>
            <person name="Medina H.R."/>
            <person name="Miralles-Duran A."/>
            <person name="Miyazaki A."/>
            <person name="Munoz-Torres E."/>
            <person name="Oguiza J.A."/>
            <person name="Ohm R."/>
            <person name="Olmedo M."/>
            <person name="Orejas M."/>
            <person name="Ortiz-Castellanos L."/>
            <person name="Pisabarro A.G."/>
            <person name="Rodriguez-Romero J."/>
            <person name="Ruiz-Herrera J."/>
            <person name="Ruiz-Vazquez R."/>
            <person name="Sanz C."/>
            <person name="Schackwitz W."/>
            <person name="Schmutz J."/>
            <person name="Shahriari M."/>
            <person name="Shelest E."/>
            <person name="Silva-Franco F."/>
            <person name="Soanes D."/>
            <person name="Syed K."/>
            <person name="Tagua V.G."/>
            <person name="Talbot N.J."/>
            <person name="Thon M."/>
            <person name="De vries R.P."/>
            <person name="Wiebenga A."/>
            <person name="Yadav J.S."/>
            <person name="Braun E.L."/>
            <person name="Baker S."/>
            <person name="Garre V."/>
            <person name="Horwitz B."/>
            <person name="Torres-Martinez S."/>
            <person name="Idnurm A."/>
            <person name="Herrera-Estrella A."/>
            <person name="Gabaldon T."/>
            <person name="Grigoriev I.V."/>
        </authorList>
    </citation>
    <scope>NUCLEOTIDE SEQUENCE [LARGE SCALE GENOMIC DNA]</scope>
    <source>
        <strain evidence="5">NRRL 1555(-)</strain>
    </source>
</reference>
<keyword evidence="2" id="KW-0479">Metal-binding</keyword>
<evidence type="ECO:0000256" key="1">
    <source>
        <dbReference type="ARBA" id="ARBA00001968"/>
    </source>
</evidence>
<dbReference type="GO" id="GO:0046872">
    <property type="term" value="F:metal ion binding"/>
    <property type="evidence" value="ECO:0007669"/>
    <property type="project" value="UniProtKB-KW"/>
</dbReference>
<dbReference type="Pfam" id="PF13359">
    <property type="entry name" value="DDE_Tnp_4"/>
    <property type="match status" value="1"/>
</dbReference>
<keyword evidence="5" id="KW-1185">Reference proteome</keyword>
<evidence type="ECO:0000259" key="3">
    <source>
        <dbReference type="Pfam" id="PF13359"/>
    </source>
</evidence>
<dbReference type="Proteomes" id="UP000077315">
    <property type="component" value="Unassembled WGS sequence"/>
</dbReference>
<dbReference type="OrthoDB" id="2288110at2759"/>
<dbReference type="GeneID" id="28991963"/>
<gene>
    <name evidence="4" type="ORF">PHYBLDRAFT_143754</name>
</gene>
<proteinExistence type="predicted"/>
<accession>A0A162XKY1</accession>
<protein>
    <recommendedName>
        <fullName evidence="3">DDE Tnp4 domain-containing protein</fullName>
    </recommendedName>
</protein>
<dbReference type="RefSeq" id="XP_018293545.1">
    <property type="nucleotide sequence ID" value="XM_018431057.1"/>
</dbReference>
<dbReference type="VEuPathDB" id="FungiDB:PHYBLDRAFT_143754"/>
<dbReference type="EMBL" id="KV440977">
    <property type="protein sequence ID" value="OAD75505.1"/>
    <property type="molecule type" value="Genomic_DNA"/>
</dbReference>
<dbReference type="InParanoid" id="A0A162XKY1"/>
<name>A0A162XKY1_PHYB8</name>
<comment type="cofactor">
    <cofactor evidence="1">
        <name>a divalent metal cation</name>
        <dbReference type="ChEBI" id="CHEBI:60240"/>
    </cofactor>
</comment>
<evidence type="ECO:0000256" key="2">
    <source>
        <dbReference type="ARBA" id="ARBA00022723"/>
    </source>
</evidence>
<evidence type="ECO:0000313" key="5">
    <source>
        <dbReference type="Proteomes" id="UP000077315"/>
    </source>
</evidence>
<dbReference type="STRING" id="763407.A0A162XKY1"/>
<sequence length="180" mass="19988">MDGKLISIKKPITTNSGNSYADCKGNISMNFMTICDYKKRFIHIATGTSGSLHDACVLKLGDLYQDLIYRGLETCLENTYIIADLAYSLLPQLLTPFIAACGDTSKNQETVPLTTGQKLYNAHLYLKDVEILTRAIMTCCVLHNLYINADDTWELEENGDDDILGIFRNSDNEDGAVFGL</sequence>
<dbReference type="InterPro" id="IPR027806">
    <property type="entry name" value="HARBI1_dom"/>
</dbReference>